<accession>A0AAV5L6L6</accession>
<dbReference type="EMBL" id="BPVZ01000096">
    <property type="protein sequence ID" value="GKV32576.1"/>
    <property type="molecule type" value="Genomic_DNA"/>
</dbReference>
<organism evidence="1 2">
    <name type="scientific">Rubroshorea leprosula</name>
    <dbReference type="NCBI Taxonomy" id="152421"/>
    <lineage>
        <taxon>Eukaryota</taxon>
        <taxon>Viridiplantae</taxon>
        <taxon>Streptophyta</taxon>
        <taxon>Embryophyta</taxon>
        <taxon>Tracheophyta</taxon>
        <taxon>Spermatophyta</taxon>
        <taxon>Magnoliopsida</taxon>
        <taxon>eudicotyledons</taxon>
        <taxon>Gunneridae</taxon>
        <taxon>Pentapetalae</taxon>
        <taxon>rosids</taxon>
        <taxon>malvids</taxon>
        <taxon>Malvales</taxon>
        <taxon>Dipterocarpaceae</taxon>
        <taxon>Rubroshorea</taxon>
    </lineage>
</organism>
<dbReference type="AlphaFoldDB" id="A0AAV5L6L6"/>
<reference evidence="1 2" key="1">
    <citation type="journal article" date="2021" name="Commun. Biol.">
        <title>The genome of Shorea leprosula (Dipterocarpaceae) highlights the ecological relevance of drought in aseasonal tropical rainforests.</title>
        <authorList>
            <person name="Ng K.K.S."/>
            <person name="Kobayashi M.J."/>
            <person name="Fawcett J.A."/>
            <person name="Hatakeyama M."/>
            <person name="Paape T."/>
            <person name="Ng C.H."/>
            <person name="Ang C.C."/>
            <person name="Tnah L.H."/>
            <person name="Lee C.T."/>
            <person name="Nishiyama T."/>
            <person name="Sese J."/>
            <person name="O'Brien M.J."/>
            <person name="Copetti D."/>
            <person name="Mohd Noor M.I."/>
            <person name="Ong R.C."/>
            <person name="Putra M."/>
            <person name="Sireger I.Z."/>
            <person name="Indrioko S."/>
            <person name="Kosugi Y."/>
            <person name="Izuno A."/>
            <person name="Isagi Y."/>
            <person name="Lee S.L."/>
            <person name="Shimizu K.K."/>
        </authorList>
    </citation>
    <scope>NUCLEOTIDE SEQUENCE [LARGE SCALE GENOMIC DNA]</scope>
    <source>
        <strain evidence="1">214</strain>
    </source>
</reference>
<evidence type="ECO:0000313" key="1">
    <source>
        <dbReference type="EMBL" id="GKV32576.1"/>
    </source>
</evidence>
<protein>
    <submittedName>
        <fullName evidence="1">Uncharacterized protein</fullName>
    </submittedName>
</protein>
<sequence>MLVAPAMLIHVLKVKMYPCRRPSSASLRGKGWEEPVWR</sequence>
<comment type="caution">
    <text evidence="1">The sequence shown here is derived from an EMBL/GenBank/DDBJ whole genome shotgun (WGS) entry which is preliminary data.</text>
</comment>
<gene>
    <name evidence="1" type="ORF">SLEP1_g41171</name>
</gene>
<dbReference type="Proteomes" id="UP001054252">
    <property type="component" value="Unassembled WGS sequence"/>
</dbReference>
<name>A0AAV5L6L6_9ROSI</name>
<proteinExistence type="predicted"/>
<keyword evidence="2" id="KW-1185">Reference proteome</keyword>
<evidence type="ECO:0000313" key="2">
    <source>
        <dbReference type="Proteomes" id="UP001054252"/>
    </source>
</evidence>